<feature type="transmembrane region" description="Helical" evidence="1">
    <location>
        <begin position="172"/>
        <end position="195"/>
    </location>
</feature>
<evidence type="ECO:0000313" key="3">
    <source>
        <dbReference type="Proteomes" id="UP000248764"/>
    </source>
</evidence>
<comment type="caution">
    <text evidence="2">The sequence shown here is derived from an EMBL/GenBank/DDBJ whole genome shotgun (WGS) entry which is preliminary data.</text>
</comment>
<accession>A0A2W2CAA6</accession>
<keyword evidence="1" id="KW-1133">Transmembrane helix</keyword>
<keyword evidence="1" id="KW-0812">Transmembrane</keyword>
<protein>
    <submittedName>
        <fullName evidence="2">Uncharacterized protein</fullName>
    </submittedName>
</protein>
<keyword evidence="3" id="KW-1185">Reference proteome</keyword>
<organism evidence="2 3">
    <name type="scientific">Jiangella anatolica</name>
    <dbReference type="NCBI Taxonomy" id="2670374"/>
    <lineage>
        <taxon>Bacteria</taxon>
        <taxon>Bacillati</taxon>
        <taxon>Actinomycetota</taxon>
        <taxon>Actinomycetes</taxon>
        <taxon>Jiangellales</taxon>
        <taxon>Jiangellaceae</taxon>
        <taxon>Jiangella</taxon>
    </lineage>
</organism>
<gene>
    <name evidence="2" type="ORF">C1I92_06270</name>
</gene>
<sequence length="246" mass="26387">MSALTFRRARASFLDLSYGYARSVGWFLLIVVAIFLAIGVIIALTAGLGGDEGESIWENSAYATRYFPLSMGVMITAAYLPVAVASGVTRRSFGWAGSAVVIAMAGVMALIEALGYLVEYGAYRLSDATPQFTQPHLFEHGYEFWIVIPEVWIVVAGNVAGGWLIGSAYYKWGWFGPTIALPLLVLPILAVEAVMSVGWGGAAMEAMGFERLPNAAAIAVSLALVVLTLAGIQRFVRSIDLRPQKA</sequence>
<feature type="transmembrane region" description="Helical" evidence="1">
    <location>
        <begin position="95"/>
        <end position="118"/>
    </location>
</feature>
<feature type="transmembrane region" description="Helical" evidence="1">
    <location>
        <begin position="66"/>
        <end position="88"/>
    </location>
</feature>
<feature type="transmembrane region" description="Helical" evidence="1">
    <location>
        <begin position="144"/>
        <end position="165"/>
    </location>
</feature>
<evidence type="ECO:0000313" key="2">
    <source>
        <dbReference type="EMBL" id="PZF85177.1"/>
    </source>
</evidence>
<dbReference type="EMBL" id="POTW01000010">
    <property type="protein sequence ID" value="PZF85177.1"/>
    <property type="molecule type" value="Genomic_DNA"/>
</dbReference>
<dbReference type="AlphaFoldDB" id="A0A2W2CAA6"/>
<dbReference type="RefSeq" id="WP_111253804.1">
    <property type="nucleotide sequence ID" value="NZ_POTW01000010.1"/>
</dbReference>
<name>A0A2W2CAA6_9ACTN</name>
<dbReference type="Proteomes" id="UP000248764">
    <property type="component" value="Unassembled WGS sequence"/>
</dbReference>
<keyword evidence="1" id="KW-0472">Membrane</keyword>
<evidence type="ECO:0000256" key="1">
    <source>
        <dbReference type="SAM" id="Phobius"/>
    </source>
</evidence>
<proteinExistence type="predicted"/>
<feature type="transmembrane region" description="Helical" evidence="1">
    <location>
        <begin position="215"/>
        <end position="236"/>
    </location>
</feature>
<feature type="transmembrane region" description="Helical" evidence="1">
    <location>
        <begin position="24"/>
        <end position="46"/>
    </location>
</feature>
<reference evidence="2 3" key="1">
    <citation type="submission" date="2018-01" db="EMBL/GenBank/DDBJ databases">
        <title>Draft genome sequence of Jiangella sp. GTF31.</title>
        <authorList>
            <person name="Sahin N."/>
            <person name="Ay H."/>
            <person name="Saygin H."/>
        </authorList>
    </citation>
    <scope>NUCLEOTIDE SEQUENCE [LARGE SCALE GENOMIC DNA]</scope>
    <source>
        <strain evidence="2 3">GTF31</strain>
    </source>
</reference>